<gene>
    <name evidence="3" type="ORF">WJX84_008010</name>
</gene>
<reference evidence="3 4" key="1">
    <citation type="journal article" date="2024" name="Nat. Commun.">
        <title>Phylogenomics reveals the evolutionary origins of lichenization in chlorophyte algae.</title>
        <authorList>
            <person name="Puginier C."/>
            <person name="Libourel C."/>
            <person name="Otte J."/>
            <person name="Skaloud P."/>
            <person name="Haon M."/>
            <person name="Grisel S."/>
            <person name="Petersen M."/>
            <person name="Berrin J.G."/>
            <person name="Delaux P.M."/>
            <person name="Dal Grande F."/>
            <person name="Keller J."/>
        </authorList>
    </citation>
    <scope>NUCLEOTIDE SEQUENCE [LARGE SCALE GENOMIC DNA]</scope>
    <source>
        <strain evidence="3 4">SAG 2523</strain>
    </source>
</reference>
<evidence type="ECO:0000256" key="2">
    <source>
        <dbReference type="SAM" id="Phobius"/>
    </source>
</evidence>
<comment type="caution">
    <text evidence="3">The sequence shown here is derived from an EMBL/GenBank/DDBJ whole genome shotgun (WGS) entry which is preliminary data.</text>
</comment>
<keyword evidence="4" id="KW-1185">Reference proteome</keyword>
<evidence type="ECO:0000256" key="1">
    <source>
        <dbReference type="SAM" id="MobiDB-lite"/>
    </source>
</evidence>
<keyword evidence="2" id="KW-1133">Transmembrane helix</keyword>
<sequence>MEAITYSSAQKNVNFRHKLVLESDSDSNSEPEVTACSTLEATAVLLHNNLDRTSQKGAPDTPDSQAGSHISAQLRSSPHVAAHLRSPLQDRRSQSPFRAPSLTTNGLYSPTTPDQKVFQTPSDKTPALAPTPSLEYTKENVAPHSAQDSHLTHNPESHAAEPSSSSRSEQDVEQLARRLEQLKKRQEQADRDQAACVEEADELARQYEEDVTRDSAGSECSSPGVVALMMQHVEEELGEYIASLGRRIELLLERSDQLWDMQEEVANGLELVREKVQEQLQAAKQEMRITWASDLQQALLASPLKDALDEAAVKTLIEDAFKQRDQESEQQAGSDIEQLHLRLSNEADALSARISQLENASGKHVHDSLQEASPRADSASARQPCAGLAEGETACAGGVTALTSPAITSNTSSPQFGARLIIGAALGVFVALLLAAVLNADWQEVGVHPST</sequence>
<keyword evidence="2" id="KW-0812">Transmembrane</keyword>
<feature type="compositionally biased region" description="Polar residues" evidence="1">
    <location>
        <begin position="55"/>
        <end position="76"/>
    </location>
</feature>
<organism evidence="3 4">
    <name type="scientific">Apatococcus fuscideae</name>
    <dbReference type="NCBI Taxonomy" id="2026836"/>
    <lineage>
        <taxon>Eukaryota</taxon>
        <taxon>Viridiplantae</taxon>
        <taxon>Chlorophyta</taxon>
        <taxon>core chlorophytes</taxon>
        <taxon>Trebouxiophyceae</taxon>
        <taxon>Chlorellales</taxon>
        <taxon>Chlorellaceae</taxon>
        <taxon>Apatococcus</taxon>
    </lineage>
</organism>
<protein>
    <submittedName>
        <fullName evidence="3">Uncharacterized protein</fullName>
    </submittedName>
</protein>
<evidence type="ECO:0000313" key="3">
    <source>
        <dbReference type="EMBL" id="KAK9860356.1"/>
    </source>
</evidence>
<name>A0AAW1SU70_9CHLO</name>
<dbReference type="EMBL" id="JALJOV010000852">
    <property type="protein sequence ID" value="KAK9860356.1"/>
    <property type="molecule type" value="Genomic_DNA"/>
</dbReference>
<dbReference type="Proteomes" id="UP001485043">
    <property type="component" value="Unassembled WGS sequence"/>
</dbReference>
<keyword evidence="2" id="KW-0472">Membrane</keyword>
<evidence type="ECO:0000313" key="4">
    <source>
        <dbReference type="Proteomes" id="UP001485043"/>
    </source>
</evidence>
<proteinExistence type="predicted"/>
<feature type="compositionally biased region" description="Polar residues" evidence="1">
    <location>
        <begin position="101"/>
        <end position="123"/>
    </location>
</feature>
<feature type="compositionally biased region" description="Basic and acidic residues" evidence="1">
    <location>
        <begin position="150"/>
        <end position="159"/>
    </location>
</feature>
<feature type="region of interest" description="Disordered" evidence="1">
    <location>
        <begin position="47"/>
        <end position="174"/>
    </location>
</feature>
<dbReference type="AlphaFoldDB" id="A0AAW1SU70"/>
<feature type="transmembrane region" description="Helical" evidence="2">
    <location>
        <begin position="416"/>
        <end position="438"/>
    </location>
</feature>
<accession>A0AAW1SU70</accession>